<accession>A0A1H0TLM7</accession>
<gene>
    <name evidence="5" type="ORF">SAMN05421507_11094</name>
</gene>
<protein>
    <submittedName>
        <fullName evidence="5">Histidine triad (HIT) family protein</fullName>
    </submittedName>
</protein>
<sequence>MIHRGRARATESIGPNARCQYHAGVTDCLFCRIVAGEIPATVVAETDTTLAFRDIDPKAPTHVLVIPKEHHREIGDVDPALAGQVLATAHQVAKSEGIDSSGYRLVFNTGRDGGQTVFHVHCHVLGGRGLTWPPG</sequence>
<evidence type="ECO:0000259" key="4">
    <source>
        <dbReference type="PROSITE" id="PS51084"/>
    </source>
</evidence>
<feature type="active site" description="Tele-AMP-histidine intermediate" evidence="1">
    <location>
        <position position="121"/>
    </location>
</feature>
<organism evidence="5 6">
    <name type="scientific">Lentzea jiangxiensis</name>
    <dbReference type="NCBI Taxonomy" id="641025"/>
    <lineage>
        <taxon>Bacteria</taxon>
        <taxon>Bacillati</taxon>
        <taxon>Actinomycetota</taxon>
        <taxon>Actinomycetes</taxon>
        <taxon>Pseudonocardiales</taxon>
        <taxon>Pseudonocardiaceae</taxon>
        <taxon>Lentzea</taxon>
    </lineage>
</organism>
<dbReference type="PANTHER" id="PTHR23089">
    <property type="entry name" value="HISTIDINE TRIAD HIT PROTEIN"/>
    <property type="match status" value="1"/>
</dbReference>
<dbReference type="OrthoDB" id="9784774at2"/>
<evidence type="ECO:0000256" key="2">
    <source>
        <dbReference type="PIRSR" id="PIRSR601310-3"/>
    </source>
</evidence>
<name>A0A1H0TLM7_9PSEU</name>
<evidence type="ECO:0000313" key="5">
    <source>
        <dbReference type="EMBL" id="SDP54962.1"/>
    </source>
</evidence>
<dbReference type="InterPro" id="IPR036265">
    <property type="entry name" value="HIT-like_sf"/>
</dbReference>
<dbReference type="CDD" id="cd01276">
    <property type="entry name" value="PKCI_related"/>
    <property type="match status" value="1"/>
</dbReference>
<feature type="short sequence motif" description="Histidine triad motif" evidence="2 3">
    <location>
        <begin position="119"/>
        <end position="123"/>
    </location>
</feature>
<dbReference type="InterPro" id="IPR001310">
    <property type="entry name" value="Histidine_triad_HIT"/>
</dbReference>
<reference evidence="6" key="1">
    <citation type="submission" date="2016-10" db="EMBL/GenBank/DDBJ databases">
        <authorList>
            <person name="Varghese N."/>
            <person name="Submissions S."/>
        </authorList>
    </citation>
    <scope>NUCLEOTIDE SEQUENCE [LARGE SCALE GENOMIC DNA]</scope>
    <source>
        <strain evidence="6">CGMCC 4.6609</strain>
    </source>
</reference>
<dbReference type="Pfam" id="PF01230">
    <property type="entry name" value="HIT"/>
    <property type="match status" value="1"/>
</dbReference>
<evidence type="ECO:0000313" key="6">
    <source>
        <dbReference type="Proteomes" id="UP000199691"/>
    </source>
</evidence>
<proteinExistence type="predicted"/>
<dbReference type="SUPFAM" id="SSF54197">
    <property type="entry name" value="HIT-like"/>
    <property type="match status" value="1"/>
</dbReference>
<dbReference type="AlphaFoldDB" id="A0A1H0TLM7"/>
<dbReference type="EMBL" id="FNIX01000010">
    <property type="protein sequence ID" value="SDP54962.1"/>
    <property type="molecule type" value="Genomic_DNA"/>
</dbReference>
<dbReference type="Proteomes" id="UP000199691">
    <property type="component" value="Unassembled WGS sequence"/>
</dbReference>
<dbReference type="PRINTS" id="PR00332">
    <property type="entry name" value="HISTRIAD"/>
</dbReference>
<dbReference type="PROSITE" id="PS51084">
    <property type="entry name" value="HIT_2"/>
    <property type="match status" value="1"/>
</dbReference>
<dbReference type="GO" id="GO:0003824">
    <property type="term" value="F:catalytic activity"/>
    <property type="evidence" value="ECO:0007669"/>
    <property type="project" value="InterPro"/>
</dbReference>
<evidence type="ECO:0000256" key="1">
    <source>
        <dbReference type="PIRSR" id="PIRSR601310-1"/>
    </source>
</evidence>
<dbReference type="InterPro" id="IPR011146">
    <property type="entry name" value="HIT-like"/>
</dbReference>
<keyword evidence="6" id="KW-1185">Reference proteome</keyword>
<dbReference type="Gene3D" id="3.30.428.10">
    <property type="entry name" value="HIT-like"/>
    <property type="match status" value="1"/>
</dbReference>
<dbReference type="STRING" id="641025.SAMN05421507_11094"/>
<evidence type="ECO:0000256" key="3">
    <source>
        <dbReference type="PROSITE-ProRule" id="PRU00464"/>
    </source>
</evidence>
<feature type="domain" description="HIT" evidence="4">
    <location>
        <begin position="29"/>
        <end position="135"/>
    </location>
</feature>